<accession>A0A075B3H4</accession>
<evidence type="ECO:0000313" key="1">
    <source>
        <dbReference type="EMBL" id="EPZ36927.1"/>
    </source>
</evidence>
<name>A0A075B3H4_ROZAC</name>
<dbReference type="HOGENOM" id="CLU_2360926_0_0_1"/>
<dbReference type="Proteomes" id="UP000030755">
    <property type="component" value="Unassembled WGS sequence"/>
</dbReference>
<proteinExistence type="predicted"/>
<gene>
    <name evidence="1" type="ORF">O9G_001372</name>
</gene>
<dbReference type="EMBL" id="KE560384">
    <property type="protein sequence ID" value="EPZ36927.1"/>
    <property type="molecule type" value="Genomic_DNA"/>
</dbReference>
<organism evidence="1 2">
    <name type="scientific">Rozella allomycis (strain CSF55)</name>
    <dbReference type="NCBI Taxonomy" id="988480"/>
    <lineage>
        <taxon>Eukaryota</taxon>
        <taxon>Fungi</taxon>
        <taxon>Fungi incertae sedis</taxon>
        <taxon>Cryptomycota</taxon>
        <taxon>Cryptomycota incertae sedis</taxon>
        <taxon>Rozella</taxon>
    </lineage>
</organism>
<protein>
    <submittedName>
        <fullName evidence="1">Uncharacterized protein</fullName>
    </submittedName>
</protein>
<evidence type="ECO:0000313" key="2">
    <source>
        <dbReference type="Proteomes" id="UP000030755"/>
    </source>
</evidence>
<dbReference type="AlphaFoldDB" id="A0A075B3H4"/>
<reference evidence="1 2" key="1">
    <citation type="journal article" date="2013" name="Curr. Biol.">
        <title>Shared signatures of parasitism and phylogenomics unite Cryptomycota and microsporidia.</title>
        <authorList>
            <person name="James T.Y."/>
            <person name="Pelin A."/>
            <person name="Bonen L."/>
            <person name="Ahrendt S."/>
            <person name="Sain D."/>
            <person name="Corradi N."/>
            <person name="Stajich J.E."/>
        </authorList>
    </citation>
    <scope>NUCLEOTIDE SEQUENCE [LARGE SCALE GENOMIC DNA]</scope>
    <source>
        <strain evidence="1 2">CSF55</strain>
    </source>
</reference>
<sequence>MVLSDPFELKICLTRQQRAGFLQCLQVGLEYGLSQLMSRQVPTLGLGGTSGIRLDIISETPDKMDFGLEEAKIIFPNLFDGLILITIYQEIVQAVL</sequence>
<keyword evidence="2" id="KW-1185">Reference proteome</keyword>